<dbReference type="GO" id="GO:0009401">
    <property type="term" value="P:phosphoenolpyruvate-dependent sugar phosphotransferase system"/>
    <property type="evidence" value="ECO:0007669"/>
    <property type="project" value="UniProtKB-KW"/>
</dbReference>
<dbReference type="CDD" id="cd05569">
    <property type="entry name" value="PTS_IIB_fructose"/>
    <property type="match status" value="1"/>
</dbReference>
<dbReference type="EMBL" id="SCFR01000003">
    <property type="protein sequence ID" value="TFF67328.1"/>
    <property type="molecule type" value="Genomic_DNA"/>
</dbReference>
<evidence type="ECO:0000259" key="7">
    <source>
        <dbReference type="PROSITE" id="PS51099"/>
    </source>
</evidence>
<evidence type="ECO:0000256" key="1">
    <source>
        <dbReference type="ARBA" id="ARBA00022448"/>
    </source>
</evidence>
<dbReference type="GO" id="GO:0005886">
    <property type="term" value="C:plasma membrane"/>
    <property type="evidence" value="ECO:0007669"/>
    <property type="project" value="TreeGrafter"/>
</dbReference>
<keyword evidence="2" id="KW-0597">Phosphoprotein</keyword>
<dbReference type="Proteomes" id="UP000297454">
    <property type="component" value="Unassembled WGS sequence"/>
</dbReference>
<evidence type="ECO:0000256" key="3">
    <source>
        <dbReference type="ARBA" id="ARBA00022597"/>
    </source>
</evidence>
<dbReference type="InterPro" id="IPR003353">
    <property type="entry name" value="PTS_IIB_fruc"/>
</dbReference>
<reference evidence="8 9" key="1">
    <citation type="submission" date="2019-01" db="EMBL/GenBank/DDBJ databases">
        <title>Draft Genome Sequences of Helcococcus ovis Strains Isolated from the Uterus and Vagina of Dairy Cows with Metritis.</title>
        <authorList>
            <person name="Cunha F."/>
            <person name="Jeon S.J."/>
            <person name="Kutzer P."/>
            <person name="Galvao K.N."/>
        </authorList>
    </citation>
    <scope>NUCLEOTIDE SEQUENCE [LARGE SCALE GENOMIC DNA]</scope>
    <source>
        <strain evidence="8 9">KG-37</strain>
    </source>
</reference>
<dbReference type="NCBIfam" id="TIGR00829">
    <property type="entry name" value="FRU"/>
    <property type="match status" value="1"/>
</dbReference>
<proteinExistence type="predicted"/>
<dbReference type="GO" id="GO:0090563">
    <property type="term" value="F:protein-phosphocysteine-sugar phosphotransferase activity"/>
    <property type="evidence" value="ECO:0007669"/>
    <property type="project" value="TreeGrafter"/>
</dbReference>
<dbReference type="Pfam" id="PF02302">
    <property type="entry name" value="PTS_IIB"/>
    <property type="match status" value="1"/>
</dbReference>
<protein>
    <submittedName>
        <fullName evidence="8">PTS fructose transporter subunit IIB</fullName>
    </submittedName>
</protein>
<evidence type="ECO:0000313" key="8">
    <source>
        <dbReference type="EMBL" id="TFF67328.1"/>
    </source>
</evidence>
<keyword evidence="3" id="KW-0762">Sugar transport</keyword>
<sequence>MYVIGISACPTGIAHTYMAADAIEKAAKNIGASYKVETQGSIGIENKLSDEDIRNADIIVITAAVAVREFERFEAFKDKIFEVSLQNVIVNGDELIKNEMINRGVLK</sequence>
<dbReference type="GO" id="GO:0016301">
    <property type="term" value="F:kinase activity"/>
    <property type="evidence" value="ECO:0007669"/>
    <property type="project" value="UniProtKB-KW"/>
</dbReference>
<dbReference type="InterPro" id="IPR050864">
    <property type="entry name" value="Bacterial_PTS_Sugar_Transport"/>
</dbReference>
<dbReference type="SUPFAM" id="SSF52794">
    <property type="entry name" value="PTS system IIB component-like"/>
    <property type="match status" value="1"/>
</dbReference>
<keyword evidence="1" id="KW-0813">Transport</keyword>
<feature type="domain" description="PTS EIIB type-2" evidence="7">
    <location>
        <begin position="1"/>
        <end position="107"/>
    </location>
</feature>
<dbReference type="GO" id="GO:0022877">
    <property type="term" value="F:protein-N(PI)-phosphohistidine-fructose phosphotransferase system transporter activity"/>
    <property type="evidence" value="ECO:0007669"/>
    <property type="project" value="InterPro"/>
</dbReference>
<dbReference type="PANTHER" id="PTHR30505">
    <property type="entry name" value="FRUCTOSE-LIKE PERMEASE"/>
    <property type="match status" value="1"/>
</dbReference>
<keyword evidence="9" id="KW-1185">Reference proteome</keyword>
<organism evidence="8 9">
    <name type="scientific">Helcococcus ovis</name>
    <dbReference type="NCBI Taxonomy" id="72026"/>
    <lineage>
        <taxon>Bacteria</taxon>
        <taxon>Bacillati</taxon>
        <taxon>Bacillota</taxon>
        <taxon>Tissierellia</taxon>
        <taxon>Tissierellales</taxon>
        <taxon>Peptoniphilaceae</taxon>
        <taxon>Helcococcus</taxon>
    </lineage>
</organism>
<dbReference type="PROSITE" id="PS51099">
    <property type="entry name" value="PTS_EIIB_TYPE_2"/>
    <property type="match status" value="1"/>
</dbReference>
<accession>A0A4R9C5P3</accession>
<comment type="caution">
    <text evidence="8">The sequence shown here is derived from an EMBL/GenBank/DDBJ whole genome shotgun (WGS) entry which is preliminary data.</text>
</comment>
<keyword evidence="5" id="KW-0598">Phosphotransferase system</keyword>
<dbReference type="InterPro" id="IPR003501">
    <property type="entry name" value="PTS_EIIB_2/3"/>
</dbReference>
<dbReference type="RefSeq" id="WP_134743846.1">
    <property type="nucleotide sequence ID" value="NZ_JBFNFK010000003.1"/>
</dbReference>
<evidence type="ECO:0000256" key="4">
    <source>
        <dbReference type="ARBA" id="ARBA00022679"/>
    </source>
</evidence>
<name>A0A4R9C5P3_9FIRM</name>
<dbReference type="Gene3D" id="3.40.50.2300">
    <property type="match status" value="1"/>
</dbReference>
<evidence type="ECO:0000256" key="5">
    <source>
        <dbReference type="ARBA" id="ARBA00022683"/>
    </source>
</evidence>
<keyword evidence="4" id="KW-0808">Transferase</keyword>
<dbReference type="AlphaFoldDB" id="A0A4R9C5P3"/>
<dbReference type="PANTHER" id="PTHR30505:SF0">
    <property type="entry name" value="FRUCTOSE-LIKE PTS SYSTEM EIIBC COMPONENT-RELATED"/>
    <property type="match status" value="1"/>
</dbReference>
<dbReference type="InterPro" id="IPR036095">
    <property type="entry name" value="PTS_EIIB-like_sf"/>
</dbReference>
<gene>
    <name evidence="8" type="ORF">EQF91_01515</name>
</gene>
<evidence type="ECO:0000256" key="6">
    <source>
        <dbReference type="ARBA" id="ARBA00022777"/>
    </source>
</evidence>
<evidence type="ECO:0000313" key="9">
    <source>
        <dbReference type="Proteomes" id="UP000297454"/>
    </source>
</evidence>
<evidence type="ECO:0000256" key="2">
    <source>
        <dbReference type="ARBA" id="ARBA00022553"/>
    </source>
</evidence>
<dbReference type="InterPro" id="IPR013011">
    <property type="entry name" value="PTS_EIIB_2"/>
</dbReference>
<keyword evidence="6" id="KW-0418">Kinase</keyword>